<dbReference type="EMBL" id="SNRW01031108">
    <property type="protein sequence ID" value="KAA6357629.1"/>
    <property type="molecule type" value="Genomic_DNA"/>
</dbReference>
<sequence length="97" mass="10993">MQSGSEHVDVLFGHTKYGADLKITPTVTVVDEMDVYINDFNEFASGQEIVVTVADAQPAHWMPLLQDVQYFIMKFIELLTRRNAFAIDFWANPIAQA</sequence>
<protein>
    <submittedName>
        <fullName evidence="1">Uncharacterized protein</fullName>
    </submittedName>
</protein>
<gene>
    <name evidence="1" type="ORF">EZS28_046844</name>
</gene>
<proteinExistence type="predicted"/>
<dbReference type="AlphaFoldDB" id="A0A5J4THM7"/>
<reference evidence="1 2" key="1">
    <citation type="submission" date="2019-03" db="EMBL/GenBank/DDBJ databases">
        <title>Single cell metagenomics reveals metabolic interactions within the superorganism composed of flagellate Streblomastix strix and complex community of Bacteroidetes bacteria on its surface.</title>
        <authorList>
            <person name="Treitli S.C."/>
            <person name="Kolisko M."/>
            <person name="Husnik F."/>
            <person name="Keeling P."/>
            <person name="Hampl V."/>
        </authorList>
    </citation>
    <scope>NUCLEOTIDE SEQUENCE [LARGE SCALE GENOMIC DNA]</scope>
    <source>
        <strain evidence="1">ST1C</strain>
    </source>
</reference>
<organism evidence="1 2">
    <name type="scientific">Streblomastix strix</name>
    <dbReference type="NCBI Taxonomy" id="222440"/>
    <lineage>
        <taxon>Eukaryota</taxon>
        <taxon>Metamonada</taxon>
        <taxon>Preaxostyla</taxon>
        <taxon>Oxymonadida</taxon>
        <taxon>Streblomastigidae</taxon>
        <taxon>Streblomastix</taxon>
    </lineage>
</organism>
<accession>A0A5J4THM7</accession>
<comment type="caution">
    <text evidence="1">The sequence shown here is derived from an EMBL/GenBank/DDBJ whole genome shotgun (WGS) entry which is preliminary data.</text>
</comment>
<dbReference type="Proteomes" id="UP000324800">
    <property type="component" value="Unassembled WGS sequence"/>
</dbReference>
<name>A0A5J4THM7_9EUKA</name>
<evidence type="ECO:0000313" key="1">
    <source>
        <dbReference type="EMBL" id="KAA6357629.1"/>
    </source>
</evidence>
<evidence type="ECO:0000313" key="2">
    <source>
        <dbReference type="Proteomes" id="UP000324800"/>
    </source>
</evidence>